<dbReference type="Gene3D" id="3.30.930.30">
    <property type="match status" value="1"/>
</dbReference>
<gene>
    <name evidence="2" type="ORF">VTH8203_03513</name>
</gene>
<keyword evidence="3" id="KW-1185">Reference proteome</keyword>
<name>A0A240EPC9_9VIBR</name>
<dbReference type="OrthoDB" id="6245578at2"/>
<evidence type="ECO:0000313" key="2">
    <source>
        <dbReference type="EMBL" id="SNX49865.1"/>
    </source>
</evidence>
<organism evidence="2 3">
    <name type="scientific">Vibrio thalassae</name>
    <dbReference type="NCBI Taxonomy" id="1243014"/>
    <lineage>
        <taxon>Bacteria</taxon>
        <taxon>Pseudomonadati</taxon>
        <taxon>Pseudomonadota</taxon>
        <taxon>Gammaproteobacteria</taxon>
        <taxon>Vibrionales</taxon>
        <taxon>Vibrionaceae</taxon>
        <taxon>Vibrio</taxon>
    </lineage>
</organism>
<accession>A0A240EPC9</accession>
<dbReference type="AlphaFoldDB" id="A0A240EPC9"/>
<reference evidence="3" key="1">
    <citation type="submission" date="2016-06" db="EMBL/GenBank/DDBJ databases">
        <authorList>
            <person name="Rodrigo-Torres L."/>
            <person name="Arahal R.D."/>
            <person name="Lucena T."/>
        </authorList>
    </citation>
    <scope>NUCLEOTIDE SEQUENCE [LARGE SCALE GENOMIC DNA]</scope>
    <source>
        <strain evidence="3">CECT8203</strain>
    </source>
</reference>
<dbReference type="RefSeq" id="WP_096994859.1">
    <property type="nucleotide sequence ID" value="NZ_JBHSII010000011.1"/>
</dbReference>
<sequence>MKTIHIYHATYNYLSTPLEVASLRSSLMHNLRMQQRENEPHWNESFAHTNLVWLNHKVQPLDELSENERKALVEGLLPKSAARERKRWQKMRSAYKYKLKKAAVEERKYAKKHSNPAYIEAADILEMLWQVDSDCEIGTYWFNALERLTIRRKSQRLNAVSKFIQAHNQLVGEKPTQNVTHLQEGVIKVSSEWQVTHHDIAPYEWFNLVECFLTKHFPQYNIKLMVVHDDEREVDKQRCAHIHYYLDGQNSTFGQWDLVKSQIQVVNDYTREMNPQVNAPIYLLRDNCKLTREEMVVYGERYQCMFYDFFNKEFAHSKGLGAKRKPKKQTQPPKHKEAIKQAKQPEAQRDYQSGATHTSQMLARCMQLIEIILSSSKREHEQNETKYHQMLNETLEGIDDCAIRRIVTEACQLRLSGKNANLEWEKV</sequence>
<protein>
    <submittedName>
        <fullName evidence="2">Uncharacterized protein</fullName>
    </submittedName>
</protein>
<dbReference type="Proteomes" id="UP000219336">
    <property type="component" value="Unassembled WGS sequence"/>
</dbReference>
<evidence type="ECO:0000313" key="3">
    <source>
        <dbReference type="Proteomes" id="UP000219336"/>
    </source>
</evidence>
<dbReference type="EMBL" id="OANU01000078">
    <property type="protein sequence ID" value="SNX49865.1"/>
    <property type="molecule type" value="Genomic_DNA"/>
</dbReference>
<proteinExistence type="predicted"/>
<feature type="region of interest" description="Disordered" evidence="1">
    <location>
        <begin position="320"/>
        <end position="355"/>
    </location>
</feature>
<evidence type="ECO:0000256" key="1">
    <source>
        <dbReference type="SAM" id="MobiDB-lite"/>
    </source>
</evidence>